<gene>
    <name evidence="3" type="primary">cph2_1</name>
    <name evidence="3" type="ORF">NCTC4822_00882</name>
</gene>
<proteinExistence type="predicted"/>
<protein>
    <submittedName>
        <fullName evidence="3">Bacteriophytochrome cph2</fullName>
    </submittedName>
</protein>
<dbReference type="PANTHER" id="PTHR44757">
    <property type="entry name" value="DIGUANYLATE CYCLASE DGCP"/>
    <property type="match status" value="1"/>
</dbReference>
<sequence length="500" mass="57716">MLSFVEDSHIEKLKENLAYGFSGISMEMEDIYFIHKNGSHLPIHLKTLPVVVEGSVTEIHLIVRDLSVHHDNHKKFLFLSYHDPLTGLYNRRALRENFEIGIHLEKLAFIHLGLDRFKLINDSIGKIGGDEMLKRIGERLKSICPENSQLYRNGGDEFIILLRKTTNEHTEKLAEKLLREFDKPFYYKHQEYFISVSIGISMYPKDGDTLGNLSHKSEQALSYVKDHGRGHFRFYEKEMDAIYLNEMVMESYLRRAIELNELKVYYQPQIDLRTGQISSFEALLRWNNKKFGFISPGQFIPIAEKSGIIHNIGEWVLDNVCRQLKEWQDKRYRKARIAVNISPKELKMEDFSKKVKQKIDAYGISPSLLEVEITENALANMEDTIQTLNNLKNIGVSISIDDFGTGYSSLSYLKRYPIDTIKIDRSFIQDIESDEKNKAIATTIINLAHNLGMDVIAEGVEKDLQASILLNANCQKAQGYLYSRAVSIDEINEKYFSKRT</sequence>
<dbReference type="NCBIfam" id="TIGR00254">
    <property type="entry name" value="GGDEF"/>
    <property type="match status" value="1"/>
</dbReference>
<dbReference type="SUPFAM" id="SSF55073">
    <property type="entry name" value="Nucleotide cyclase"/>
    <property type="match status" value="1"/>
</dbReference>
<organism evidence="3 4">
    <name type="scientific">Sporosarcina pasteurii</name>
    <name type="common">Bacillus pasteurii</name>
    <dbReference type="NCBI Taxonomy" id="1474"/>
    <lineage>
        <taxon>Bacteria</taxon>
        <taxon>Bacillati</taxon>
        <taxon>Bacillota</taxon>
        <taxon>Bacilli</taxon>
        <taxon>Bacillales</taxon>
        <taxon>Caryophanaceae</taxon>
        <taxon>Sporosarcina</taxon>
    </lineage>
</organism>
<dbReference type="EMBL" id="UGYZ01000002">
    <property type="protein sequence ID" value="SUJ00230.1"/>
    <property type="molecule type" value="Genomic_DNA"/>
</dbReference>
<dbReference type="CDD" id="cd01948">
    <property type="entry name" value="EAL"/>
    <property type="match status" value="1"/>
</dbReference>
<dbReference type="Pfam" id="PF00990">
    <property type="entry name" value="GGDEF"/>
    <property type="match status" value="1"/>
</dbReference>
<dbReference type="CDD" id="cd01949">
    <property type="entry name" value="GGDEF"/>
    <property type="match status" value="1"/>
</dbReference>
<feature type="domain" description="GGDEF" evidence="2">
    <location>
        <begin position="105"/>
        <end position="237"/>
    </location>
</feature>
<dbReference type="SUPFAM" id="SSF141868">
    <property type="entry name" value="EAL domain-like"/>
    <property type="match status" value="1"/>
</dbReference>
<evidence type="ECO:0000259" key="1">
    <source>
        <dbReference type="PROSITE" id="PS50883"/>
    </source>
</evidence>
<dbReference type="InterPro" id="IPR029787">
    <property type="entry name" value="Nucleotide_cyclase"/>
</dbReference>
<name>A0A380BGM9_SPOPA</name>
<dbReference type="SMART" id="SM00267">
    <property type="entry name" value="GGDEF"/>
    <property type="match status" value="1"/>
</dbReference>
<evidence type="ECO:0000259" key="2">
    <source>
        <dbReference type="PROSITE" id="PS50887"/>
    </source>
</evidence>
<dbReference type="InterPro" id="IPR035919">
    <property type="entry name" value="EAL_sf"/>
</dbReference>
<reference evidence="3 4" key="1">
    <citation type="submission" date="2018-06" db="EMBL/GenBank/DDBJ databases">
        <authorList>
            <consortium name="Pathogen Informatics"/>
            <person name="Doyle S."/>
        </authorList>
    </citation>
    <scope>NUCLEOTIDE SEQUENCE [LARGE SCALE GENOMIC DNA]</scope>
    <source>
        <strain evidence="4">ATCC 11859 / DSM 33 / NCIB 8841 / NCTC 4822</strain>
    </source>
</reference>
<dbReference type="InterPro" id="IPR000160">
    <property type="entry name" value="GGDEF_dom"/>
</dbReference>
<dbReference type="PROSITE" id="PS50883">
    <property type="entry name" value="EAL"/>
    <property type="match status" value="1"/>
</dbReference>
<dbReference type="FunFam" id="3.20.20.450:FF:000001">
    <property type="entry name" value="Cyclic di-GMP phosphodiesterase yahA"/>
    <property type="match status" value="1"/>
</dbReference>
<dbReference type="PANTHER" id="PTHR44757:SF2">
    <property type="entry name" value="BIOFILM ARCHITECTURE MAINTENANCE PROTEIN MBAA"/>
    <property type="match status" value="1"/>
</dbReference>
<evidence type="ECO:0000313" key="4">
    <source>
        <dbReference type="Proteomes" id="UP000254519"/>
    </source>
</evidence>
<dbReference type="AlphaFoldDB" id="A0A380BGM9"/>
<accession>A0A380BGM9</accession>
<dbReference type="SMART" id="SM00052">
    <property type="entry name" value="EAL"/>
    <property type="match status" value="1"/>
</dbReference>
<dbReference type="InterPro" id="IPR001633">
    <property type="entry name" value="EAL_dom"/>
</dbReference>
<dbReference type="InterPro" id="IPR043128">
    <property type="entry name" value="Rev_trsase/Diguanyl_cyclase"/>
</dbReference>
<keyword evidence="4" id="KW-1185">Reference proteome</keyword>
<dbReference type="Gene3D" id="3.30.70.270">
    <property type="match status" value="1"/>
</dbReference>
<dbReference type="InterPro" id="IPR052155">
    <property type="entry name" value="Biofilm_reg_signaling"/>
</dbReference>
<evidence type="ECO:0000313" key="3">
    <source>
        <dbReference type="EMBL" id="SUJ00230.1"/>
    </source>
</evidence>
<dbReference type="Pfam" id="PF00563">
    <property type="entry name" value="EAL"/>
    <property type="match status" value="1"/>
</dbReference>
<dbReference type="Gene3D" id="3.20.20.450">
    <property type="entry name" value="EAL domain"/>
    <property type="match status" value="1"/>
</dbReference>
<feature type="domain" description="EAL" evidence="1">
    <location>
        <begin position="246"/>
        <end position="499"/>
    </location>
</feature>
<dbReference type="PROSITE" id="PS50887">
    <property type="entry name" value="GGDEF"/>
    <property type="match status" value="1"/>
</dbReference>
<dbReference type="Proteomes" id="UP000254519">
    <property type="component" value="Unassembled WGS sequence"/>
</dbReference>